<dbReference type="PANTHER" id="PTHR46028">
    <property type="entry name" value="KYNURENINE 3-MONOOXYGENASE"/>
    <property type="match status" value="1"/>
</dbReference>
<evidence type="ECO:0000256" key="6">
    <source>
        <dbReference type="ARBA" id="ARBA00023033"/>
    </source>
</evidence>
<dbReference type="AlphaFoldDB" id="T0YZ89"/>
<evidence type="ECO:0000256" key="1">
    <source>
        <dbReference type="ARBA" id="ARBA00001974"/>
    </source>
</evidence>
<feature type="non-terminal residue" evidence="8">
    <location>
        <position position="1"/>
    </location>
</feature>
<dbReference type="EMBL" id="AUZZ01007809">
    <property type="protein sequence ID" value="EQD40996.1"/>
    <property type="molecule type" value="Genomic_DNA"/>
</dbReference>
<accession>T0YZ89</accession>
<dbReference type="GO" id="GO:0070189">
    <property type="term" value="P:kynurenine metabolic process"/>
    <property type="evidence" value="ECO:0007669"/>
    <property type="project" value="TreeGrafter"/>
</dbReference>
<feature type="non-terminal residue" evidence="8">
    <location>
        <position position="168"/>
    </location>
</feature>
<evidence type="ECO:0000256" key="5">
    <source>
        <dbReference type="ARBA" id="ARBA00023002"/>
    </source>
</evidence>
<dbReference type="GO" id="GO:0071949">
    <property type="term" value="F:FAD binding"/>
    <property type="evidence" value="ECO:0007669"/>
    <property type="project" value="InterPro"/>
</dbReference>
<dbReference type="InterPro" id="IPR002938">
    <property type="entry name" value="FAD-bd"/>
</dbReference>
<keyword evidence="2" id="KW-0285">Flavoprotein</keyword>
<name>T0YZ89_9ZZZZ</name>
<evidence type="ECO:0000259" key="7">
    <source>
        <dbReference type="Pfam" id="PF01494"/>
    </source>
</evidence>
<evidence type="ECO:0000256" key="2">
    <source>
        <dbReference type="ARBA" id="ARBA00022630"/>
    </source>
</evidence>
<proteinExistence type="predicted"/>
<dbReference type="Pfam" id="PF01494">
    <property type="entry name" value="FAD_binding_3"/>
    <property type="match status" value="1"/>
</dbReference>
<dbReference type="InterPro" id="IPR036188">
    <property type="entry name" value="FAD/NAD-bd_sf"/>
</dbReference>
<evidence type="ECO:0000313" key="8">
    <source>
        <dbReference type="EMBL" id="EQD40996.1"/>
    </source>
</evidence>
<sequence length="168" mass="17844">PGSVHPYGQRPGEINYSIGRAALNRVLVSAAERAGVMLRFEHRCLGLEPESRAVLCIEARSGRTLELDCETIIAADGAGSAVRASLAAAGACTVRVVPLDHDYKEMTLPALGATHALEPDVLHVWPRGGFMLIALPNPDGTFTVTLFLPRTGEPSFAALADEVALRAF</sequence>
<gene>
    <name evidence="8" type="ORF">B2A_10846</name>
</gene>
<evidence type="ECO:0000256" key="4">
    <source>
        <dbReference type="ARBA" id="ARBA00022857"/>
    </source>
</evidence>
<reference evidence="8" key="1">
    <citation type="submission" date="2013-08" db="EMBL/GenBank/DDBJ databases">
        <authorList>
            <person name="Mendez C."/>
            <person name="Richter M."/>
            <person name="Ferrer M."/>
            <person name="Sanchez J."/>
        </authorList>
    </citation>
    <scope>NUCLEOTIDE SEQUENCE</scope>
</reference>
<evidence type="ECO:0000256" key="3">
    <source>
        <dbReference type="ARBA" id="ARBA00022827"/>
    </source>
</evidence>
<dbReference type="GO" id="GO:0004502">
    <property type="term" value="F:kynurenine 3-monooxygenase activity"/>
    <property type="evidence" value="ECO:0007669"/>
    <property type="project" value="TreeGrafter"/>
</dbReference>
<comment type="cofactor">
    <cofactor evidence="1">
        <name>FAD</name>
        <dbReference type="ChEBI" id="CHEBI:57692"/>
    </cofactor>
</comment>
<keyword evidence="6 8" id="KW-0503">Monooxygenase</keyword>
<protein>
    <submittedName>
        <fullName evidence="8">Kynurenine 3-monooxygenase</fullName>
    </submittedName>
</protein>
<keyword evidence="4" id="KW-0521">NADP</keyword>
<dbReference type="PANTHER" id="PTHR46028:SF2">
    <property type="entry name" value="KYNURENINE 3-MONOOXYGENASE"/>
    <property type="match status" value="1"/>
</dbReference>
<feature type="domain" description="FAD-binding" evidence="7">
    <location>
        <begin position="19"/>
        <end position="89"/>
    </location>
</feature>
<organism evidence="8">
    <name type="scientific">mine drainage metagenome</name>
    <dbReference type="NCBI Taxonomy" id="410659"/>
    <lineage>
        <taxon>unclassified sequences</taxon>
        <taxon>metagenomes</taxon>
        <taxon>ecological metagenomes</taxon>
    </lineage>
</organism>
<keyword evidence="3" id="KW-0274">FAD</keyword>
<dbReference type="SUPFAM" id="SSF51905">
    <property type="entry name" value="FAD/NAD(P)-binding domain"/>
    <property type="match status" value="1"/>
</dbReference>
<keyword evidence="5" id="KW-0560">Oxidoreductase</keyword>
<comment type="caution">
    <text evidence="8">The sequence shown here is derived from an EMBL/GenBank/DDBJ whole genome shotgun (WGS) entry which is preliminary data.</text>
</comment>
<reference evidence="8" key="2">
    <citation type="journal article" date="2014" name="ISME J.">
        <title>Microbial stratification in low pH oxic and suboxic macroscopic growths along an acid mine drainage.</title>
        <authorList>
            <person name="Mendez-Garcia C."/>
            <person name="Mesa V."/>
            <person name="Sprenger R.R."/>
            <person name="Richter M."/>
            <person name="Diez M.S."/>
            <person name="Solano J."/>
            <person name="Bargiela R."/>
            <person name="Golyshina O.V."/>
            <person name="Manteca A."/>
            <person name="Ramos J.L."/>
            <person name="Gallego J.R."/>
            <person name="Llorente I."/>
            <person name="Martins Dos Santos V.A."/>
            <person name="Jensen O.N."/>
            <person name="Pelaez A.I."/>
            <person name="Sanchez J."/>
            <person name="Ferrer M."/>
        </authorList>
    </citation>
    <scope>NUCLEOTIDE SEQUENCE</scope>
</reference>
<dbReference type="Gene3D" id="3.50.50.60">
    <property type="entry name" value="FAD/NAD(P)-binding domain"/>
    <property type="match status" value="1"/>
</dbReference>